<keyword evidence="2" id="KW-1185">Reference proteome</keyword>
<sequence>MSLCLVGIWLAVVCHEFEKPNRAADLEKMALEIHRAHADDGTQSRYAFEQDPAFLAWAYYLWCATGKGTWKEELSSWIIADHGRHFFHRWPHSHKAFQETWRGAIPHGTWANMHVHPTNAIPRPSGEQGNTRRGSDIQFARENGLLVYTVHRDGIYRYDPETDKITLVHGGVVQGRISRWWQDSVDMELVALFNEQAERYTKNYQDLWRIGSEWNDLRKARKSLEKKKTGKRLSKAEKKKLLARNKEEIMKVRGEYLALVQRLDAQKSSFLESVAAIQHDPEMGGVQVVQTFPH</sequence>
<gene>
    <name evidence="1" type="ORF">J3U87_16895</name>
</gene>
<proteinExistence type="predicted"/>
<reference evidence="1" key="1">
    <citation type="submission" date="2021-03" db="EMBL/GenBank/DDBJ databases">
        <title>Acanthopleuribacteraceae sp. M133.</title>
        <authorList>
            <person name="Wang G."/>
        </authorList>
    </citation>
    <scope>NUCLEOTIDE SEQUENCE</scope>
    <source>
        <strain evidence="1">M133</strain>
    </source>
</reference>
<dbReference type="EMBL" id="CP071793">
    <property type="protein sequence ID" value="QTD54125.1"/>
    <property type="molecule type" value="Genomic_DNA"/>
</dbReference>
<dbReference type="RefSeq" id="WP_237384224.1">
    <property type="nucleotide sequence ID" value="NZ_CP071793.1"/>
</dbReference>
<evidence type="ECO:0000313" key="2">
    <source>
        <dbReference type="Proteomes" id="UP000663929"/>
    </source>
</evidence>
<name>A0A8A4U5V3_SULCO</name>
<protein>
    <submittedName>
        <fullName evidence="1">Uncharacterized protein</fullName>
    </submittedName>
</protein>
<organism evidence="1 2">
    <name type="scientific">Sulfidibacter corallicola</name>
    <dbReference type="NCBI Taxonomy" id="2818388"/>
    <lineage>
        <taxon>Bacteria</taxon>
        <taxon>Pseudomonadati</taxon>
        <taxon>Acidobacteriota</taxon>
        <taxon>Holophagae</taxon>
        <taxon>Acanthopleuribacterales</taxon>
        <taxon>Acanthopleuribacteraceae</taxon>
        <taxon>Sulfidibacter</taxon>
    </lineage>
</organism>
<dbReference type="KEGG" id="scor:J3U87_16895"/>
<dbReference type="Proteomes" id="UP000663929">
    <property type="component" value="Chromosome"/>
</dbReference>
<evidence type="ECO:0000313" key="1">
    <source>
        <dbReference type="EMBL" id="QTD54125.1"/>
    </source>
</evidence>
<accession>A0A8A4U5V3</accession>
<dbReference type="AlphaFoldDB" id="A0A8A4U5V3"/>